<dbReference type="PRINTS" id="PR00625">
    <property type="entry name" value="JDOMAIN"/>
</dbReference>
<dbReference type="InterPro" id="IPR001623">
    <property type="entry name" value="DnaJ_domain"/>
</dbReference>
<dbReference type="InterPro" id="IPR002939">
    <property type="entry name" value="DnaJ_C"/>
</dbReference>
<reference evidence="4" key="1">
    <citation type="journal article" date="2020" name="Nature">
        <title>Giant virus diversity and host interactions through global metagenomics.</title>
        <authorList>
            <person name="Schulz F."/>
            <person name="Roux S."/>
            <person name="Paez-Espino D."/>
            <person name="Jungbluth S."/>
            <person name="Walsh D.A."/>
            <person name="Denef V.J."/>
            <person name="McMahon K.D."/>
            <person name="Konstantinidis K.T."/>
            <person name="Eloe-Fadrosh E.A."/>
            <person name="Kyrpides N.C."/>
            <person name="Woyke T."/>
        </authorList>
    </citation>
    <scope>NUCLEOTIDE SEQUENCE</scope>
    <source>
        <strain evidence="4">GVMAG-M-3300023184-68</strain>
    </source>
</reference>
<feature type="domain" description="J" evidence="3">
    <location>
        <begin position="3"/>
        <end position="68"/>
    </location>
</feature>
<evidence type="ECO:0000313" key="4">
    <source>
        <dbReference type="EMBL" id="QHT90367.1"/>
    </source>
</evidence>
<dbReference type="CDD" id="cd06257">
    <property type="entry name" value="DnaJ"/>
    <property type="match status" value="1"/>
</dbReference>
<dbReference type="Pfam" id="PF01556">
    <property type="entry name" value="DnaJ_C"/>
    <property type="match status" value="1"/>
</dbReference>
<feature type="region of interest" description="Disordered" evidence="2">
    <location>
        <begin position="54"/>
        <end position="84"/>
    </location>
</feature>
<dbReference type="SMART" id="SM00271">
    <property type="entry name" value="DnaJ"/>
    <property type="match status" value="1"/>
</dbReference>
<dbReference type="Gene3D" id="1.10.287.110">
    <property type="entry name" value="DnaJ domain"/>
    <property type="match status" value="1"/>
</dbReference>
<dbReference type="InterPro" id="IPR051339">
    <property type="entry name" value="DnaJ_subfamily_B"/>
</dbReference>
<dbReference type="GO" id="GO:0006457">
    <property type="term" value="P:protein folding"/>
    <property type="evidence" value="ECO:0007669"/>
    <property type="project" value="InterPro"/>
</dbReference>
<dbReference type="GO" id="GO:0051082">
    <property type="term" value="F:unfolded protein binding"/>
    <property type="evidence" value="ECO:0007669"/>
    <property type="project" value="InterPro"/>
</dbReference>
<evidence type="ECO:0000259" key="3">
    <source>
        <dbReference type="PROSITE" id="PS50076"/>
    </source>
</evidence>
<dbReference type="SUPFAM" id="SSF49493">
    <property type="entry name" value="HSP40/DnaJ peptide-binding domain"/>
    <property type="match status" value="2"/>
</dbReference>
<dbReference type="PANTHER" id="PTHR24078:SF553">
    <property type="entry name" value="DNAJ HOMOLOG SUBFAMILY B MEMBER 5"/>
    <property type="match status" value="1"/>
</dbReference>
<organism evidence="4">
    <name type="scientific">viral metagenome</name>
    <dbReference type="NCBI Taxonomy" id="1070528"/>
    <lineage>
        <taxon>unclassified sequences</taxon>
        <taxon>metagenomes</taxon>
        <taxon>organismal metagenomes</taxon>
    </lineage>
</organism>
<dbReference type="PANTHER" id="PTHR24078">
    <property type="entry name" value="DNAJ HOMOLOG SUBFAMILY C MEMBER"/>
    <property type="match status" value="1"/>
</dbReference>
<keyword evidence="1" id="KW-0143">Chaperone</keyword>
<dbReference type="InterPro" id="IPR008971">
    <property type="entry name" value="HSP40/DnaJ_pept-bd"/>
</dbReference>
<proteinExistence type="predicted"/>
<sequence>MDNPYDVLGVPSSASDKEIKTAFRQLSMKYHPDKNPDDPEATGKFQKISSAYDTLSHPEKKQQFDNQSNSPFGGGFPPGMHPMGGEDFGDINHVFNMMFGGGMPGGMGGFPGMGGIHMGGMPGVRIFHNGNPMGGGHPFFQQHHQQQQMQKPPPLVRNIDITLEQCFQGITLPLEIERWVMIDHSMRTIEREVIQVTIPPGLTESDFVILRDRGNRVNDQVKGDIKIGIHIKNDTIFQRQGMDLIYKKNITLKEALCGFSFDIQHVSGKMLTINNKTNVTVISPNYKKIVPQMGMLRENNHGNLIIEFDVEFPESLTQEQVEQLRNIM</sequence>
<name>A0A6C0ID53_9ZZZZ</name>
<dbReference type="GO" id="GO:0005829">
    <property type="term" value="C:cytosol"/>
    <property type="evidence" value="ECO:0007669"/>
    <property type="project" value="TreeGrafter"/>
</dbReference>
<evidence type="ECO:0000256" key="1">
    <source>
        <dbReference type="ARBA" id="ARBA00023186"/>
    </source>
</evidence>
<dbReference type="InterPro" id="IPR036869">
    <property type="entry name" value="J_dom_sf"/>
</dbReference>
<dbReference type="FunFam" id="2.60.260.20:FF:000013">
    <property type="entry name" value="DnaJ subfamily B member 11"/>
    <property type="match status" value="1"/>
</dbReference>
<dbReference type="Gene3D" id="2.60.260.20">
    <property type="entry name" value="Urease metallochaperone UreE, N-terminal domain"/>
    <property type="match status" value="2"/>
</dbReference>
<dbReference type="EMBL" id="MN740153">
    <property type="protein sequence ID" value="QHT90367.1"/>
    <property type="molecule type" value="Genomic_DNA"/>
</dbReference>
<dbReference type="CDD" id="cd10747">
    <property type="entry name" value="DnaJ_C"/>
    <property type="match status" value="1"/>
</dbReference>
<dbReference type="SUPFAM" id="SSF46565">
    <property type="entry name" value="Chaperone J-domain"/>
    <property type="match status" value="1"/>
</dbReference>
<dbReference type="PROSITE" id="PS50076">
    <property type="entry name" value="DNAJ_2"/>
    <property type="match status" value="1"/>
</dbReference>
<accession>A0A6C0ID53</accession>
<dbReference type="AlphaFoldDB" id="A0A6C0ID53"/>
<evidence type="ECO:0000256" key="2">
    <source>
        <dbReference type="SAM" id="MobiDB-lite"/>
    </source>
</evidence>
<dbReference type="Pfam" id="PF00226">
    <property type="entry name" value="DnaJ"/>
    <property type="match status" value="1"/>
</dbReference>
<protein>
    <recommendedName>
        <fullName evidence="3">J domain-containing protein</fullName>
    </recommendedName>
</protein>
<dbReference type="GO" id="GO:0051087">
    <property type="term" value="F:protein-folding chaperone binding"/>
    <property type="evidence" value="ECO:0007669"/>
    <property type="project" value="TreeGrafter"/>
</dbReference>